<evidence type="ECO:0000256" key="1">
    <source>
        <dbReference type="ARBA" id="ARBA00006432"/>
    </source>
</evidence>
<dbReference type="InterPro" id="IPR000873">
    <property type="entry name" value="AMP-dep_synth/lig_dom"/>
</dbReference>
<reference evidence="6" key="1">
    <citation type="submission" date="2020-11" db="EMBL/GenBank/DDBJ databases">
        <title>Nocardioides sp. CBS4Y-1, whole genome shotgun sequence.</title>
        <authorList>
            <person name="Tuo L."/>
        </authorList>
    </citation>
    <scope>NUCLEOTIDE SEQUENCE</scope>
    <source>
        <strain evidence="6">CBS4Y-1</strain>
    </source>
</reference>
<comment type="similarity">
    <text evidence="1">Belongs to the ATP-dependent AMP-binding enzyme family.</text>
</comment>
<keyword evidence="4" id="KW-0067">ATP-binding</keyword>
<dbReference type="InterPro" id="IPR020845">
    <property type="entry name" value="AMP-binding_CS"/>
</dbReference>
<name>A0A930V6C3_9ACTN</name>
<keyword evidence="3" id="KW-0547">Nucleotide-binding</keyword>
<keyword evidence="2 6" id="KW-0436">Ligase</keyword>
<dbReference type="InterPro" id="IPR042099">
    <property type="entry name" value="ANL_N_sf"/>
</dbReference>
<keyword evidence="7" id="KW-1185">Reference proteome</keyword>
<sequence length="662" mass="69828">MLWEPGAWSASRLGRLASGLGDFASYEEFRVWTLEHLDAWWLAVWRECGLPVTAGSAEPSVALADASLPGAVWFPGVTTNYAQAMLALPGRADDDVVVVSHSQSREEVSWTSLALRADVARVRAGLVSLGVGRGDRVAAYAPNIGETLVFLLAAASLGAVFCSVAPEFGTQSVVDRLGQLEPSVLLAVDGYRYGDKPVSRAAEVSEVLAAVPSVRAVVHLPYLDAASSGPQGAVPWSELGSADAELEFEPVPFDHPLYVLFSSGTTGLPKPIVHGHGGIMLGHASAIGLFTDLGPTDRFSWFSTTGWMMWNYLVSGLLVGSTVVLFDGNPAWPSLMSQWELVASAGLTYYGTSAPFLMTCRKEGLTPAADVDLARLRGLGSTGAPLPAEGFAWVDEAVRPAGGRLQIGSLSGGTDVCNGFVGATPLTPVWEGEISARLPGIAVEAFVEPAPGSGQWRAAVGEVGELVITAPMPSMPVGFWGDDDGSRYRAAYFEDIPGVWRHGDWVRITERGSLVITGRSDATLNRGGVRLGTAEFYRVVEELPEVKDSLVVHLESDAGDAGELVLLVSLTDVGTALAADELRSLVAGRLRSRLSPRHVPDTLHVVRALPRTLSGKKLEVPVKKILRGADPADVASAGALDDPRALAELAALADPEAHAPLG</sequence>
<dbReference type="EMBL" id="JADIVZ010000018">
    <property type="protein sequence ID" value="MBF4163984.1"/>
    <property type="molecule type" value="Genomic_DNA"/>
</dbReference>
<dbReference type="SUPFAM" id="SSF56801">
    <property type="entry name" value="Acetyl-CoA synthetase-like"/>
    <property type="match status" value="1"/>
</dbReference>
<gene>
    <name evidence="6" type="ORF">ISG29_20145</name>
</gene>
<accession>A0A930V6C3</accession>
<dbReference type="GO" id="GO:0006629">
    <property type="term" value="P:lipid metabolic process"/>
    <property type="evidence" value="ECO:0007669"/>
    <property type="project" value="InterPro"/>
</dbReference>
<comment type="caution">
    <text evidence="6">The sequence shown here is derived from an EMBL/GenBank/DDBJ whole genome shotgun (WGS) entry which is preliminary data.</text>
</comment>
<evidence type="ECO:0000256" key="3">
    <source>
        <dbReference type="ARBA" id="ARBA00022741"/>
    </source>
</evidence>
<evidence type="ECO:0000256" key="2">
    <source>
        <dbReference type="ARBA" id="ARBA00022598"/>
    </source>
</evidence>
<dbReference type="PANTHER" id="PTHR42921">
    <property type="entry name" value="ACETOACETYL-COA SYNTHETASE"/>
    <property type="match status" value="1"/>
</dbReference>
<dbReference type="GO" id="GO:0005524">
    <property type="term" value="F:ATP binding"/>
    <property type="evidence" value="ECO:0007669"/>
    <property type="project" value="UniProtKB-KW"/>
</dbReference>
<dbReference type="GO" id="GO:0030729">
    <property type="term" value="F:acetoacetate-CoA ligase activity"/>
    <property type="evidence" value="ECO:0007669"/>
    <property type="project" value="UniProtKB-EC"/>
</dbReference>
<dbReference type="Gene3D" id="3.30.300.30">
    <property type="match status" value="1"/>
</dbReference>
<dbReference type="PROSITE" id="PS00455">
    <property type="entry name" value="AMP_BINDING"/>
    <property type="match status" value="1"/>
</dbReference>
<proteinExistence type="inferred from homology"/>
<organism evidence="6 7">
    <name type="scientific">Nocardioides acrostichi</name>
    <dbReference type="NCBI Taxonomy" id="2784339"/>
    <lineage>
        <taxon>Bacteria</taxon>
        <taxon>Bacillati</taxon>
        <taxon>Actinomycetota</taxon>
        <taxon>Actinomycetes</taxon>
        <taxon>Propionibacteriales</taxon>
        <taxon>Nocardioidaceae</taxon>
        <taxon>Nocardioides</taxon>
    </lineage>
</organism>
<dbReference type="NCBIfam" id="NF002937">
    <property type="entry name" value="PRK03584.1"/>
    <property type="match status" value="1"/>
</dbReference>
<evidence type="ECO:0000259" key="5">
    <source>
        <dbReference type="Pfam" id="PF00501"/>
    </source>
</evidence>
<evidence type="ECO:0000313" key="6">
    <source>
        <dbReference type="EMBL" id="MBF4163984.1"/>
    </source>
</evidence>
<dbReference type="Pfam" id="PF00501">
    <property type="entry name" value="AMP-binding"/>
    <property type="match status" value="1"/>
</dbReference>
<dbReference type="AlphaFoldDB" id="A0A930V6C3"/>
<dbReference type="Proteomes" id="UP000656804">
    <property type="component" value="Unassembled WGS sequence"/>
</dbReference>
<dbReference type="Gene3D" id="3.40.50.12780">
    <property type="entry name" value="N-terminal domain of ligase-like"/>
    <property type="match status" value="1"/>
</dbReference>
<dbReference type="NCBIfam" id="TIGR01217">
    <property type="entry name" value="ac_ac_CoA_syn"/>
    <property type="match status" value="1"/>
</dbReference>
<evidence type="ECO:0000313" key="7">
    <source>
        <dbReference type="Proteomes" id="UP000656804"/>
    </source>
</evidence>
<feature type="domain" description="AMP-dependent synthetase/ligase" evidence="5">
    <location>
        <begin position="94"/>
        <end position="471"/>
    </location>
</feature>
<dbReference type="InterPro" id="IPR045851">
    <property type="entry name" value="AMP-bd_C_sf"/>
</dbReference>
<evidence type="ECO:0000256" key="4">
    <source>
        <dbReference type="ARBA" id="ARBA00022840"/>
    </source>
</evidence>
<dbReference type="EC" id="6.2.1.16" evidence="6"/>
<protein>
    <submittedName>
        <fullName evidence="6">Acetoacetate--CoA ligase</fullName>
        <ecNumber evidence="6">6.2.1.16</ecNumber>
    </submittedName>
</protein>
<dbReference type="PANTHER" id="PTHR42921:SF1">
    <property type="entry name" value="ACETOACETYL-COA SYNTHETASE"/>
    <property type="match status" value="1"/>
</dbReference>
<dbReference type="InterPro" id="IPR005914">
    <property type="entry name" value="Acac_CoA_synth"/>
</dbReference>